<organism evidence="9 10">
    <name type="scientific">Sporosarcina jeotgali</name>
    <dbReference type="NCBI Taxonomy" id="3020056"/>
    <lineage>
        <taxon>Bacteria</taxon>
        <taxon>Bacillati</taxon>
        <taxon>Bacillota</taxon>
        <taxon>Bacilli</taxon>
        <taxon>Bacillales</taxon>
        <taxon>Caryophanaceae</taxon>
        <taxon>Sporosarcina</taxon>
    </lineage>
</organism>
<dbReference type="Gene3D" id="2.40.40.20">
    <property type="match status" value="1"/>
</dbReference>
<feature type="region of interest" description="Disordered" evidence="6">
    <location>
        <begin position="350"/>
        <end position="371"/>
    </location>
</feature>
<dbReference type="CDD" id="cd00118">
    <property type="entry name" value="LysM"/>
    <property type="match status" value="1"/>
</dbReference>
<evidence type="ECO:0000259" key="7">
    <source>
        <dbReference type="PROSITE" id="PS51669"/>
    </source>
</evidence>
<dbReference type="PANTHER" id="PTHR43105:SF10">
    <property type="entry name" value="NADH-QUINONE OXIDOREDUCTASE SUBUNIT G"/>
    <property type="match status" value="1"/>
</dbReference>
<feature type="domain" description="4Fe-4S Mo/W bis-MGD-type" evidence="7">
    <location>
        <begin position="19"/>
        <end position="75"/>
    </location>
</feature>
<dbReference type="Gene3D" id="3.40.50.740">
    <property type="match status" value="1"/>
</dbReference>
<evidence type="ECO:0000259" key="8">
    <source>
        <dbReference type="PROSITE" id="PS51782"/>
    </source>
</evidence>
<dbReference type="EMBL" id="CP116341">
    <property type="protein sequence ID" value="WOV84257.1"/>
    <property type="molecule type" value="Genomic_DNA"/>
</dbReference>
<dbReference type="InterPro" id="IPR006656">
    <property type="entry name" value="Mopterin_OxRdtase"/>
</dbReference>
<gene>
    <name evidence="9" type="ORF">PGH26_15550</name>
</gene>
<dbReference type="Pfam" id="PF04879">
    <property type="entry name" value="Molybdop_Fe4S4"/>
    <property type="match status" value="1"/>
</dbReference>
<dbReference type="RefSeq" id="WP_323691915.1">
    <property type="nucleotide sequence ID" value="NZ_CP116341.1"/>
</dbReference>
<evidence type="ECO:0000256" key="2">
    <source>
        <dbReference type="ARBA" id="ARBA00022485"/>
    </source>
</evidence>
<dbReference type="InterPro" id="IPR009010">
    <property type="entry name" value="Asp_de-COase-like_dom_sf"/>
</dbReference>
<dbReference type="SMART" id="SM00926">
    <property type="entry name" value="Molybdop_Fe4S4"/>
    <property type="match status" value="1"/>
</dbReference>
<dbReference type="InterPro" id="IPR006657">
    <property type="entry name" value="MoPterin_dinucl-bd_dom"/>
</dbReference>
<evidence type="ECO:0000256" key="6">
    <source>
        <dbReference type="SAM" id="MobiDB-lite"/>
    </source>
</evidence>
<feature type="domain" description="LysM" evidence="8">
    <location>
        <begin position="745"/>
        <end position="789"/>
    </location>
</feature>
<dbReference type="InterPro" id="IPR018392">
    <property type="entry name" value="LysM"/>
</dbReference>
<dbReference type="Pfam" id="PF01476">
    <property type="entry name" value="LysM"/>
    <property type="match status" value="1"/>
</dbReference>
<dbReference type="Pfam" id="PF00384">
    <property type="entry name" value="Molybdopterin"/>
    <property type="match status" value="1"/>
</dbReference>
<evidence type="ECO:0000256" key="5">
    <source>
        <dbReference type="ARBA" id="ARBA00023014"/>
    </source>
</evidence>
<protein>
    <submittedName>
        <fullName evidence="9">Molybdopterin-dependent oxidoreductase</fullName>
    </submittedName>
</protein>
<name>A0ABZ0KWG3_9BACL</name>
<dbReference type="InterPro" id="IPR036779">
    <property type="entry name" value="LysM_dom_sf"/>
</dbReference>
<dbReference type="SUPFAM" id="SSF50692">
    <property type="entry name" value="ADC-like"/>
    <property type="match status" value="1"/>
</dbReference>
<dbReference type="PROSITE" id="PS51782">
    <property type="entry name" value="LYSM"/>
    <property type="match status" value="1"/>
</dbReference>
<dbReference type="InterPro" id="IPR050123">
    <property type="entry name" value="Prok_molybdopt-oxidoreductase"/>
</dbReference>
<dbReference type="Pfam" id="PF01568">
    <property type="entry name" value="Molydop_binding"/>
    <property type="match status" value="1"/>
</dbReference>
<dbReference type="Proteomes" id="UP001303532">
    <property type="component" value="Chromosome"/>
</dbReference>
<keyword evidence="10" id="KW-1185">Reference proteome</keyword>
<keyword evidence="3" id="KW-0479">Metal-binding</keyword>
<dbReference type="PROSITE" id="PS51669">
    <property type="entry name" value="4FE4S_MOW_BIS_MGD"/>
    <property type="match status" value="1"/>
</dbReference>
<dbReference type="CDD" id="cd00508">
    <property type="entry name" value="MopB_CT_Fdh-Nap-like"/>
    <property type="match status" value="1"/>
</dbReference>
<reference evidence="9 10" key="1">
    <citation type="submission" date="2023-01" db="EMBL/GenBank/DDBJ databases">
        <title>Sporosarcina sp. nov., isolated from Korean tranditional fermented seafood 'Jeotgal'.</title>
        <authorList>
            <person name="Yang A.-I."/>
        </authorList>
    </citation>
    <scope>NUCLEOTIDE SEQUENCE [LARGE SCALE GENOMIC DNA]</scope>
    <source>
        <strain evidence="9 10">B2O-1</strain>
    </source>
</reference>
<evidence type="ECO:0000256" key="3">
    <source>
        <dbReference type="ARBA" id="ARBA00022723"/>
    </source>
</evidence>
<accession>A0ABZ0KWG3</accession>
<dbReference type="PANTHER" id="PTHR43105">
    <property type="entry name" value="RESPIRATORY NITRATE REDUCTASE"/>
    <property type="match status" value="1"/>
</dbReference>
<evidence type="ECO:0000313" key="10">
    <source>
        <dbReference type="Proteomes" id="UP001303532"/>
    </source>
</evidence>
<dbReference type="SMART" id="SM00257">
    <property type="entry name" value="LysM"/>
    <property type="match status" value="1"/>
</dbReference>
<evidence type="ECO:0000256" key="4">
    <source>
        <dbReference type="ARBA" id="ARBA00023004"/>
    </source>
</evidence>
<evidence type="ECO:0000256" key="1">
    <source>
        <dbReference type="ARBA" id="ARBA00001942"/>
    </source>
</evidence>
<keyword evidence="4" id="KW-0408">Iron</keyword>
<dbReference type="SUPFAM" id="SSF54106">
    <property type="entry name" value="LysM domain"/>
    <property type="match status" value="1"/>
</dbReference>
<proteinExistence type="predicted"/>
<dbReference type="PROSITE" id="PS51257">
    <property type="entry name" value="PROKAR_LIPOPROTEIN"/>
    <property type="match status" value="1"/>
</dbReference>
<dbReference type="Gene3D" id="3.10.350.10">
    <property type="entry name" value="LysM domain"/>
    <property type="match status" value="1"/>
</dbReference>
<keyword evidence="2" id="KW-0004">4Fe-4S</keyword>
<evidence type="ECO:0000313" key="9">
    <source>
        <dbReference type="EMBL" id="WOV84257.1"/>
    </source>
</evidence>
<sequence length="808" mass="89790">MSWQEERIDQNVYSQGDPDKWVYSTCNICSVGCGCYIAIKDEQIVGIKGNGDHPTNRGRLGPKGENQWQANQAPDRITSPLIRNAQGLLEKATWDEAFDLIIHKAKETIKELGPNSISIYSTGQGFLEDYYTTAKIGRAGLQTHLLDANTRLCTATTEFCLLQSFGADGTPASYDDIDETETLMLFGHNAAETGTVLFERIMDRKKRTGKPYLIVVDPRETLTAKEADLHIPVKPGANLPLLNGVVREILQNGKLDQSFIDEHTVGFEDMKDSVQDWTLERAAKVTEVPIEKLQTLANVLGSTPSLVTTTLQGVYQSAEATTSCVAINNLHLIRGLIGKPGCGPLHMAGQPSSSANRTAGGVGTYPAHRNPTNPVHIKEMAELWNVEEKTLPAGPEKGIEDILSLIEKKKVGLFWNIGTNPMVSLPNRERARKALESTFVIVQDPFMTETSAVADVILPAALWGEKEGTMENADRTINLLRKAVNPPEGIKTDFEILLEFAKRMDFKDKDGQPLVAYNTPEECFEEFKVISKGRPCDMSGITYERLEKENGLRWPVPDEQSKGTPRLYSDFKFHTKPDDAQTFGKDQFTGRALSKEEFEDIGADGRAILRPTRHVPPFEQPNDEYPLWLTTGRLVWHWHTRTKTARSPILHMAAQHGYVEINEQDASALGILEGEVVRITSPRGVIEVPARIGTVVQKGLIFVPFHFGNWDKKEAANELTIDLVDPLSKQPLFKQAACKVEKLRDTHHVQKDESLESIAANYGITAAELLAANQVTTPYEIQMGTSLEIPASIINTPIQPYLPYRNKM</sequence>
<dbReference type="InterPro" id="IPR006963">
    <property type="entry name" value="Mopterin_OxRdtase_4Fe-4S_dom"/>
</dbReference>
<comment type="cofactor">
    <cofactor evidence="1">
        <name>Mo-bis(molybdopterin guanine dinucleotide)</name>
        <dbReference type="ChEBI" id="CHEBI:60539"/>
    </cofactor>
</comment>
<dbReference type="Gene3D" id="2.20.25.90">
    <property type="entry name" value="ADC-like domains"/>
    <property type="match status" value="1"/>
</dbReference>
<dbReference type="SUPFAM" id="SSF53706">
    <property type="entry name" value="Formate dehydrogenase/DMSO reductase, domains 1-3"/>
    <property type="match status" value="1"/>
</dbReference>
<keyword evidence="5" id="KW-0411">Iron-sulfur</keyword>
<dbReference type="Gene3D" id="3.40.228.10">
    <property type="entry name" value="Dimethylsulfoxide Reductase, domain 2"/>
    <property type="match status" value="1"/>
</dbReference>